<evidence type="ECO:0000313" key="3">
    <source>
        <dbReference type="Proteomes" id="UP000034127"/>
    </source>
</evidence>
<proteinExistence type="predicted"/>
<feature type="domain" description="Helicase HerA central" evidence="1">
    <location>
        <begin position="210"/>
        <end position="252"/>
    </location>
</feature>
<dbReference type="InterPro" id="IPR027417">
    <property type="entry name" value="P-loop_NTPase"/>
</dbReference>
<dbReference type="Gene3D" id="3.40.50.300">
    <property type="entry name" value="P-loop containing nucleotide triphosphate hydrolases"/>
    <property type="match status" value="2"/>
</dbReference>
<dbReference type="InterPro" id="IPR051162">
    <property type="entry name" value="T4SS_component"/>
</dbReference>
<reference evidence="2 3" key="1">
    <citation type="journal article" date="2015" name="Nature">
        <title>rRNA introns, odd ribosomes, and small enigmatic genomes across a large radiation of phyla.</title>
        <authorList>
            <person name="Brown C.T."/>
            <person name="Hug L.A."/>
            <person name="Thomas B.C."/>
            <person name="Sharon I."/>
            <person name="Castelle C.J."/>
            <person name="Singh A."/>
            <person name="Wilkins M.J."/>
            <person name="Williams K.H."/>
            <person name="Banfield J.F."/>
        </authorList>
    </citation>
    <scope>NUCLEOTIDE SEQUENCE [LARGE SCALE GENOMIC DNA]</scope>
</reference>
<accession>A0A0G0BDI8</accession>
<name>A0A0G0BDI8_9BACT</name>
<dbReference type="PANTHER" id="PTHR30121:SF11">
    <property type="entry name" value="AAA+ ATPASE DOMAIN-CONTAINING PROTEIN"/>
    <property type="match status" value="1"/>
</dbReference>
<gene>
    <name evidence="2" type="ORF">UR63_C0013G0033</name>
</gene>
<protein>
    <recommendedName>
        <fullName evidence="1">Helicase HerA central domain-containing protein</fullName>
    </recommendedName>
</protein>
<dbReference type="AlphaFoldDB" id="A0A0G0BDI8"/>
<dbReference type="EMBL" id="LBPX01000013">
    <property type="protein sequence ID" value="KKP67499.1"/>
    <property type="molecule type" value="Genomic_DNA"/>
</dbReference>
<dbReference type="Pfam" id="PF01935">
    <property type="entry name" value="DUF87"/>
    <property type="match status" value="1"/>
</dbReference>
<dbReference type="SUPFAM" id="SSF52540">
    <property type="entry name" value="P-loop containing nucleoside triphosphate hydrolases"/>
    <property type="match status" value="1"/>
</dbReference>
<evidence type="ECO:0000259" key="1">
    <source>
        <dbReference type="Pfam" id="PF01935"/>
    </source>
</evidence>
<organism evidence="2 3">
    <name type="scientific">Candidatus Roizmanbacteria bacterium GW2011_GWC2_35_12</name>
    <dbReference type="NCBI Taxonomy" id="1618485"/>
    <lineage>
        <taxon>Bacteria</taxon>
        <taxon>Candidatus Roizmaniibacteriota</taxon>
    </lineage>
</organism>
<dbReference type="InterPro" id="IPR002789">
    <property type="entry name" value="HerA_central"/>
</dbReference>
<dbReference type="Proteomes" id="UP000034127">
    <property type="component" value="Unassembled WGS sequence"/>
</dbReference>
<evidence type="ECO:0000313" key="2">
    <source>
        <dbReference type="EMBL" id="KKP67499.1"/>
    </source>
</evidence>
<sequence>MRAFELFIQNDKVIALDWQRLIENTTEYDKNPALEIIFDLNTVEFYLYSKKDLSILATKLEGFLLKPISRELIEEVNSPYKKISLRLSSKKNISEFREIEEIKKGRQIQKVIIKFHRFFSVRVYEIKVHLKNNKENRYYSLYFTLTNPLVNLEFDFKKNTKLKKKTSPLFLNIEEVAKLFTPVKKESLLEVFGFPQFSTAIHFPLKNFEFNKHTLTVGQTGVGKSKFIELFIKEIDRLGLTDEYRVIIIDPHAVLYSQFWNLSSKINLDFIDSSCELFPTFSEPKISTELTILLFKTLLGEQFNAKLERVLKYVIYILFLKNKMSLFVLRRFLSELEFRKMILIDLTDEYDYLIHFFETEFVELQTKFYETSIMPILVLIDELNFIPSFSKITANTLESILTNNFLTCFSLNRIFLGEKATKLIAGLIIQQVFLIAQKKSINKKIILIIDEVSIVENESLTSILSEARKFNLSLFLSQQYLTQISSPLVQGILSNIYNYFVFKVADEDAKILTKNLQMKFSDEILEKEKTKGLSEDDLKRKLLVDLNPRECLVRVFFQGKFYPCFKSKTMTV</sequence>
<comment type="caution">
    <text evidence="2">The sequence shown here is derived from an EMBL/GenBank/DDBJ whole genome shotgun (WGS) entry which is preliminary data.</text>
</comment>
<dbReference type="PANTHER" id="PTHR30121">
    <property type="entry name" value="UNCHARACTERIZED PROTEIN YJGR-RELATED"/>
    <property type="match status" value="1"/>
</dbReference>